<evidence type="ECO:0000256" key="4">
    <source>
        <dbReference type="RuleBase" id="RU362063"/>
    </source>
</evidence>
<sequence length="161" mass="17089">MRFRRKSSLIGKNVVGTVFVLLFSGAIHTATADMGYAVVPTSTIYPGEEITANRVEEVEVTNPKLTGGYAQRAGEVVGLVTKRTLLAGRTIQLSSLREPYAVQRGTNVRITFTLGNLAISASGAPMQDASVGDVIRVRNLDSGIIVSGTVMQDGTIHVVAK</sequence>
<keyword evidence="3 4" id="KW-0574">Periplasm</keyword>
<gene>
    <name evidence="6" type="ORF">DEM27_00970</name>
</gene>
<dbReference type="Gene3D" id="3.90.1210.10">
    <property type="entry name" value="Antifreeze-like/N-acetylneuraminic acid synthase C-terminal domain"/>
    <property type="match status" value="1"/>
</dbReference>
<comment type="function">
    <text evidence="4">Involved in the assembly process of the P-ring formation. It may associate with FlgF on the rod constituting a structure essential for the P-ring assembly or may act as a modulator protein for the P-ring assembly.</text>
</comment>
<reference evidence="6 7" key="1">
    <citation type="submission" date="2018-05" db="EMBL/GenBank/DDBJ databases">
        <title>The draft genome of strain NS-104.</title>
        <authorList>
            <person name="Hang P."/>
            <person name="Jiang J."/>
        </authorList>
    </citation>
    <scope>NUCLEOTIDE SEQUENCE [LARGE SCALE GENOMIC DNA]</scope>
    <source>
        <strain evidence="6 7">NS-104</strain>
    </source>
</reference>
<keyword evidence="2 4" id="KW-0732">Signal</keyword>
<keyword evidence="6" id="KW-0966">Cell projection</keyword>
<feature type="chain" id="PRO_5015375076" description="Flagella basal body P-ring formation protein FlgA" evidence="4">
    <location>
        <begin position="33"/>
        <end position="161"/>
    </location>
</feature>
<dbReference type="PANTHER" id="PTHR36307:SF1">
    <property type="entry name" value="FLAGELLA BASAL BODY P-RING FORMATION PROTEIN FLGA"/>
    <property type="match status" value="1"/>
</dbReference>
<evidence type="ECO:0000313" key="6">
    <source>
        <dbReference type="EMBL" id="PWE57801.1"/>
    </source>
</evidence>
<dbReference type="InterPro" id="IPR039246">
    <property type="entry name" value="Flagellar_FlgA"/>
</dbReference>
<keyword evidence="4" id="KW-1005">Bacterial flagellum biogenesis</keyword>
<dbReference type="Proteomes" id="UP000245252">
    <property type="component" value="Unassembled WGS sequence"/>
</dbReference>
<dbReference type="InterPro" id="IPR017585">
    <property type="entry name" value="SAF_FlgA"/>
</dbReference>
<feature type="signal peptide" evidence="4">
    <location>
        <begin position="1"/>
        <end position="32"/>
    </location>
</feature>
<evidence type="ECO:0000313" key="7">
    <source>
        <dbReference type="Proteomes" id="UP000245252"/>
    </source>
</evidence>
<dbReference type="PANTHER" id="PTHR36307">
    <property type="entry name" value="FLAGELLA BASAL BODY P-RING FORMATION PROTEIN FLGA"/>
    <property type="match status" value="1"/>
</dbReference>
<evidence type="ECO:0000256" key="3">
    <source>
        <dbReference type="ARBA" id="ARBA00022764"/>
    </source>
</evidence>
<proteinExistence type="inferred from homology"/>
<evidence type="ECO:0000256" key="2">
    <source>
        <dbReference type="ARBA" id="ARBA00022729"/>
    </source>
</evidence>
<evidence type="ECO:0000259" key="5">
    <source>
        <dbReference type="SMART" id="SM00858"/>
    </source>
</evidence>
<keyword evidence="6" id="KW-0969">Cilium</keyword>
<organism evidence="6 7">
    <name type="scientific">Metarhizobium album</name>
    <dbReference type="NCBI Taxonomy" id="2182425"/>
    <lineage>
        <taxon>Bacteria</taxon>
        <taxon>Pseudomonadati</taxon>
        <taxon>Pseudomonadota</taxon>
        <taxon>Alphaproteobacteria</taxon>
        <taxon>Hyphomicrobiales</taxon>
        <taxon>Rhizobiaceae</taxon>
        <taxon>Metarhizobium</taxon>
    </lineage>
</organism>
<dbReference type="GO" id="GO:0042597">
    <property type="term" value="C:periplasmic space"/>
    <property type="evidence" value="ECO:0007669"/>
    <property type="project" value="UniProtKB-SubCell"/>
</dbReference>
<comment type="caution">
    <text evidence="6">The sequence shown here is derived from an EMBL/GenBank/DDBJ whole genome shotgun (WGS) entry which is preliminary data.</text>
</comment>
<keyword evidence="6" id="KW-0282">Flagellum</keyword>
<name>A0A2U2DWW9_9HYPH</name>
<feature type="domain" description="SAF" evidence="5">
    <location>
        <begin position="35"/>
        <end position="97"/>
    </location>
</feature>
<dbReference type="Pfam" id="PF13144">
    <property type="entry name" value="ChapFlgA"/>
    <property type="match status" value="1"/>
</dbReference>
<dbReference type="InterPro" id="IPR013974">
    <property type="entry name" value="SAF"/>
</dbReference>
<accession>A0A2U2DWW9</accession>
<dbReference type="SMART" id="SM00858">
    <property type="entry name" value="SAF"/>
    <property type="match status" value="1"/>
</dbReference>
<dbReference type="Gene3D" id="2.30.30.760">
    <property type="match status" value="1"/>
</dbReference>
<keyword evidence="7" id="KW-1185">Reference proteome</keyword>
<dbReference type="OrthoDB" id="8448733at2"/>
<dbReference type="AlphaFoldDB" id="A0A2U2DWW9"/>
<dbReference type="GO" id="GO:0044780">
    <property type="term" value="P:bacterial-type flagellum assembly"/>
    <property type="evidence" value="ECO:0007669"/>
    <property type="project" value="InterPro"/>
</dbReference>
<evidence type="ECO:0000256" key="1">
    <source>
        <dbReference type="ARBA" id="ARBA00004418"/>
    </source>
</evidence>
<comment type="subcellular location">
    <subcellularLocation>
        <location evidence="1 4">Periplasm</location>
    </subcellularLocation>
</comment>
<protein>
    <recommendedName>
        <fullName evidence="4">Flagella basal body P-ring formation protein FlgA</fullName>
    </recommendedName>
</protein>
<dbReference type="NCBIfam" id="TIGR03170">
    <property type="entry name" value="flgA_cterm"/>
    <property type="match status" value="1"/>
</dbReference>
<comment type="similarity">
    <text evidence="4">Belongs to the FlgA family.</text>
</comment>
<dbReference type="CDD" id="cd11614">
    <property type="entry name" value="SAF_CpaB_FlgA_like"/>
    <property type="match status" value="1"/>
</dbReference>
<dbReference type="EMBL" id="QFBC01000001">
    <property type="protein sequence ID" value="PWE57801.1"/>
    <property type="molecule type" value="Genomic_DNA"/>
</dbReference>
<dbReference type="RefSeq" id="WP_109456318.1">
    <property type="nucleotide sequence ID" value="NZ_QFBC01000001.1"/>
</dbReference>